<dbReference type="Pfam" id="PF20652">
    <property type="entry name" value="Sec8_C"/>
    <property type="match status" value="1"/>
</dbReference>
<proteinExistence type="inferred from homology"/>
<dbReference type="GO" id="GO:0090522">
    <property type="term" value="P:vesicle tethering involved in exocytosis"/>
    <property type="evidence" value="ECO:0007669"/>
    <property type="project" value="UniProtKB-UniRule"/>
</dbReference>
<dbReference type="PANTHER" id="PTHR14146">
    <property type="entry name" value="EXOCYST COMPLEX COMPONENT 4"/>
    <property type="match status" value="1"/>
</dbReference>
<dbReference type="GO" id="GO:0006612">
    <property type="term" value="P:protein targeting to membrane"/>
    <property type="evidence" value="ECO:0007669"/>
    <property type="project" value="UniProtKB-UniRule"/>
</dbReference>
<evidence type="ECO:0000259" key="6">
    <source>
        <dbReference type="Pfam" id="PF04048"/>
    </source>
</evidence>
<reference evidence="8" key="1">
    <citation type="submission" date="2021-03" db="EMBL/GenBank/DDBJ databases">
        <title>Evolutionary innovations through gain and loss of genes in the ectomycorrhizal Boletales.</title>
        <authorList>
            <person name="Wu G."/>
            <person name="Miyauchi S."/>
            <person name="Morin E."/>
            <person name="Yang Z.-L."/>
            <person name="Xu J."/>
            <person name="Martin F.M."/>
        </authorList>
    </citation>
    <scope>NUCLEOTIDE SEQUENCE</scope>
    <source>
        <strain evidence="8">BR01</strain>
    </source>
</reference>
<feature type="compositionally biased region" description="Basic and acidic residues" evidence="5">
    <location>
        <begin position="188"/>
        <end position="205"/>
    </location>
</feature>
<keyword evidence="3 4" id="KW-0653">Protein transport</keyword>
<evidence type="ECO:0000313" key="9">
    <source>
        <dbReference type="Proteomes" id="UP000683000"/>
    </source>
</evidence>
<evidence type="ECO:0000256" key="3">
    <source>
        <dbReference type="ARBA" id="ARBA00022927"/>
    </source>
</evidence>
<comment type="function">
    <text evidence="4">Component of the exocyst complex involved in the docking of exocytic vesicles with fusion sites on the plasma membrane.</text>
</comment>
<dbReference type="EMBL" id="JAGFBS010000002">
    <property type="protein sequence ID" value="KAG6381027.1"/>
    <property type="molecule type" value="Genomic_DNA"/>
</dbReference>
<name>A0A8I2Z0E9_9AGAM</name>
<keyword evidence="9" id="KW-1185">Reference proteome</keyword>
<dbReference type="OrthoDB" id="272977at2759"/>
<feature type="compositionally biased region" description="Low complexity" evidence="5">
    <location>
        <begin position="138"/>
        <end position="154"/>
    </location>
</feature>
<evidence type="ECO:0000256" key="4">
    <source>
        <dbReference type="RuleBase" id="RU367079"/>
    </source>
</evidence>
<evidence type="ECO:0000259" key="7">
    <source>
        <dbReference type="Pfam" id="PF20652"/>
    </source>
</evidence>
<dbReference type="InterPro" id="IPR048630">
    <property type="entry name" value="Sec8_M"/>
</dbReference>
<dbReference type="GO" id="GO:0006904">
    <property type="term" value="P:vesicle docking involved in exocytosis"/>
    <property type="evidence" value="ECO:0007669"/>
    <property type="project" value="InterPro"/>
</dbReference>
<dbReference type="GO" id="GO:0006893">
    <property type="term" value="P:Golgi to plasma membrane transport"/>
    <property type="evidence" value="ECO:0007669"/>
    <property type="project" value="TreeGrafter"/>
</dbReference>
<evidence type="ECO:0000313" key="8">
    <source>
        <dbReference type="EMBL" id="KAG6381027.1"/>
    </source>
</evidence>
<evidence type="ECO:0000256" key="5">
    <source>
        <dbReference type="SAM" id="MobiDB-lite"/>
    </source>
</evidence>
<comment type="similarity">
    <text evidence="4">Belongs to the SEC8 family.</text>
</comment>
<dbReference type="PANTHER" id="PTHR14146:SF0">
    <property type="entry name" value="EXOCYST COMPLEX COMPONENT 4"/>
    <property type="match status" value="1"/>
</dbReference>
<dbReference type="GO" id="GO:0015031">
    <property type="term" value="P:protein transport"/>
    <property type="evidence" value="ECO:0007669"/>
    <property type="project" value="UniProtKB-KW"/>
</dbReference>
<evidence type="ECO:0000256" key="1">
    <source>
        <dbReference type="ARBA" id="ARBA00022448"/>
    </source>
</evidence>
<dbReference type="Proteomes" id="UP000683000">
    <property type="component" value="Unassembled WGS sequence"/>
</dbReference>
<keyword evidence="1 4" id="KW-0813">Transport</keyword>
<gene>
    <name evidence="8" type="ORF">JVT61DRAFT_5422</name>
</gene>
<dbReference type="InterPro" id="IPR039682">
    <property type="entry name" value="Sec8/EXOC4"/>
</dbReference>
<keyword evidence="2 4" id="KW-0268">Exocytosis</keyword>
<feature type="region of interest" description="Disordered" evidence="5">
    <location>
        <begin position="1"/>
        <end position="154"/>
    </location>
</feature>
<evidence type="ECO:0000256" key="2">
    <source>
        <dbReference type="ARBA" id="ARBA00022483"/>
    </source>
</evidence>
<accession>A0A8I2Z0E9</accession>
<feature type="domain" description="Exocyst complex component Sec8 N-terminal" evidence="6">
    <location>
        <begin position="219"/>
        <end position="356"/>
    </location>
</feature>
<dbReference type="GO" id="GO:0000145">
    <property type="term" value="C:exocyst"/>
    <property type="evidence" value="ECO:0007669"/>
    <property type="project" value="UniProtKB-UniRule"/>
</dbReference>
<feature type="compositionally biased region" description="Polar residues" evidence="5">
    <location>
        <begin position="81"/>
        <end position="99"/>
    </location>
</feature>
<dbReference type="InterPro" id="IPR007191">
    <property type="entry name" value="Sec8_exocyst_N"/>
</dbReference>
<organism evidence="8 9">
    <name type="scientific">Boletus reticuloceps</name>
    <dbReference type="NCBI Taxonomy" id="495285"/>
    <lineage>
        <taxon>Eukaryota</taxon>
        <taxon>Fungi</taxon>
        <taxon>Dikarya</taxon>
        <taxon>Basidiomycota</taxon>
        <taxon>Agaricomycotina</taxon>
        <taxon>Agaricomycetes</taxon>
        <taxon>Agaricomycetidae</taxon>
        <taxon>Boletales</taxon>
        <taxon>Boletineae</taxon>
        <taxon>Boletaceae</taxon>
        <taxon>Boletoideae</taxon>
        <taxon>Boletus</taxon>
    </lineage>
</organism>
<comment type="caution">
    <text evidence="8">The sequence shown here is derived from an EMBL/GenBank/DDBJ whole genome shotgun (WGS) entry which is preliminary data.</text>
</comment>
<dbReference type="Pfam" id="PF04048">
    <property type="entry name" value="Sec8_N"/>
    <property type="match status" value="1"/>
</dbReference>
<sequence>MSHETQPTSRRARAPSISGPLPNPLNYPTSLPATRPLQIARPSTPSNTTFSSASSPKAPPFSSPNRPHRPQRSDLRPRQPSDYSASERTSTSSRIINDLNTRERRDSSSTTLSDASIQHRPIGSISLPTKPRLDPPRSTTSELSVSPLSSTTPSSAMTAAMAAFRDAGEPNFRRRELANGNDENNYELGRRSEAERERARQDRIKERMPYRKPTAKGEIDAILDQIKDEWEFVVNPDFNNADLALSLLDETSIGKNISSFRKTKEMLSQALKGSVDQHYKAFADALPHHAALLNHLGQGQAQVRETRVALQETKESLGSKRADLVQLWVRGQTLEEMMRLLDQIEHLKAVPDALEALISEKRLVQASVLLIRSLKLINNSDMQEIGAVTDLRVYLLGQETALRDILVDELHNHLYLKSFWCETRWAQSVLPKVELEDQLGHTNAPSSSIRAPSTSFSTQGTRLSHYLNALATRPNDAPYDLNDANFRTSTTLQELSAISTTLSSSSNLGMMTAPSAVHLASPNVNPEADSFTYIETLLESLAILGKLGNALDSIMQRLPGEIFSLIESTVDEIEERVEESKRSSPHLTTPGLGSKADGGYIIVSDESATMSSVHPALSRKTESTTASTLRLAALESTSQRLDQEILKDLFWSIYSKLDAITQGLRVVFEVANRIGSRRDFKDSSGAKPGTFFPIADVWLSIQAEVRILLNDYLTDEERSAVAGRNPITSINEVLREGRFTRDRNKGIFRFADTDTKSTGKFLRRHEHELNRVLRDTMPGLVQSSSENTVQSALSSLGSDERILGAGQHHRLLIKPDAFHVSVLFQPTLAFLGRVKNVLPDGVESAQSASEVLDDFVLKVYLPQLEEKISLLFHHAVSAPDAFQPDILSTRFSPRPILKAATQLMALINSLCAMLRTTPFHRENYSRLIVGVIIQFYQRCSHRFQALVSKDGTEGPSSPSLAAQWAQKSELSPCLSELFLAENRVIKQQLCRQESHLEMGYLAECTVDKGDLNPATRNIAALCSLYRSVTWFTQELDTLKSSPEGIQSPASTLLHLDPVSTLPSQISSPTLPFKHPLSLPLSHEMALRFGALLKTYTQLAEIILHSIRIEVRCRAIYYLDAAFRHGNYQVDHEVGEPDPYIVDLNSELSHLDDFTSTSLLKNEQSFVFFGLEDLVEELLIKNARTIRVANDFGMKKVNRNIRALQQCIRTIDDGEQFARFEKVRQYYALFSLGPQSLLDNVRTNKTFSFDEYKVILNLQCGVDQSLGDSAASRAADRNYGMYSIELHGLELECAESNP</sequence>
<protein>
    <recommendedName>
        <fullName evidence="4">Exocyst complex component Sec8</fullName>
    </recommendedName>
</protein>
<feature type="region of interest" description="Disordered" evidence="5">
    <location>
        <begin position="171"/>
        <end position="205"/>
    </location>
</feature>
<feature type="domain" description="Exocyst complex component Sec8 middle helical bundle" evidence="7">
    <location>
        <begin position="525"/>
        <end position="828"/>
    </location>
</feature>